<reference evidence="15" key="3">
    <citation type="submission" date="2025-09" db="UniProtKB">
        <authorList>
            <consortium name="Ensembl"/>
        </authorList>
    </citation>
    <scope>IDENTIFICATION</scope>
</reference>
<keyword evidence="7" id="KW-1064">Adaptive immunity</keyword>
<evidence type="ECO:0000256" key="4">
    <source>
        <dbReference type="ARBA" id="ARBA00022525"/>
    </source>
</evidence>
<dbReference type="SMART" id="SM00406">
    <property type="entry name" value="IGv"/>
    <property type="match status" value="1"/>
</dbReference>
<evidence type="ECO:0000313" key="16">
    <source>
        <dbReference type="Proteomes" id="UP000007648"/>
    </source>
</evidence>
<evidence type="ECO:0000256" key="1">
    <source>
        <dbReference type="ARBA" id="ARBA00004236"/>
    </source>
</evidence>
<feature type="chain" id="PRO_5029519800" description="Ig-like domain-containing protein" evidence="13">
    <location>
        <begin position="20"/>
        <end position="118"/>
    </location>
</feature>
<dbReference type="InParanoid" id="A0A7N4NHC2"/>
<evidence type="ECO:0000256" key="5">
    <source>
        <dbReference type="ARBA" id="ARBA00022729"/>
    </source>
</evidence>
<evidence type="ECO:0000256" key="3">
    <source>
        <dbReference type="ARBA" id="ARBA00022475"/>
    </source>
</evidence>
<comment type="subunit">
    <text evidence="11">Immunoglobulins are composed of two identical heavy chains and two identical light chains; disulfide-linked.</text>
</comment>
<evidence type="ECO:0000259" key="14">
    <source>
        <dbReference type="PROSITE" id="PS50835"/>
    </source>
</evidence>
<keyword evidence="6" id="KW-0391">Immunity</keyword>
<evidence type="ECO:0000256" key="13">
    <source>
        <dbReference type="SAM" id="SignalP"/>
    </source>
</evidence>
<dbReference type="Pfam" id="PF07686">
    <property type="entry name" value="V-set"/>
    <property type="match status" value="1"/>
</dbReference>
<comment type="subcellular location">
    <subcellularLocation>
        <location evidence="1">Cell membrane</location>
    </subcellularLocation>
    <subcellularLocation>
        <location evidence="2">Secreted</location>
    </subcellularLocation>
</comment>
<dbReference type="InterPro" id="IPR050150">
    <property type="entry name" value="IgV_Light_Chain"/>
</dbReference>
<dbReference type="Proteomes" id="UP000007648">
    <property type="component" value="Unassembled WGS sequence"/>
</dbReference>
<protein>
    <recommendedName>
        <fullName evidence="14">Ig-like domain-containing protein</fullName>
    </recommendedName>
</protein>
<evidence type="ECO:0000256" key="10">
    <source>
        <dbReference type="ARBA" id="ARBA00023319"/>
    </source>
</evidence>
<evidence type="ECO:0000313" key="15">
    <source>
        <dbReference type="Ensembl" id="ENSSHAP00000023199.1"/>
    </source>
</evidence>
<keyword evidence="9" id="KW-1015">Disulfide bond</keyword>
<dbReference type="InterPro" id="IPR036179">
    <property type="entry name" value="Ig-like_dom_sf"/>
</dbReference>
<dbReference type="InterPro" id="IPR013106">
    <property type="entry name" value="Ig_V-set"/>
</dbReference>
<feature type="signal peptide" evidence="13">
    <location>
        <begin position="1"/>
        <end position="19"/>
    </location>
</feature>
<keyword evidence="4" id="KW-0964">Secreted</keyword>
<proteinExistence type="predicted"/>
<dbReference type="GO" id="GO:0002250">
    <property type="term" value="P:adaptive immune response"/>
    <property type="evidence" value="ECO:0007669"/>
    <property type="project" value="UniProtKB-KW"/>
</dbReference>
<evidence type="ECO:0000256" key="11">
    <source>
        <dbReference type="ARBA" id="ARBA00038737"/>
    </source>
</evidence>
<name>A0A7N4NHC2_SARHA</name>
<dbReference type="GO" id="GO:0005576">
    <property type="term" value="C:extracellular region"/>
    <property type="evidence" value="ECO:0007669"/>
    <property type="project" value="UniProtKB-SubCell"/>
</dbReference>
<dbReference type="InterPro" id="IPR007110">
    <property type="entry name" value="Ig-like_dom"/>
</dbReference>
<dbReference type="FunFam" id="2.60.40.10:FF:001479">
    <property type="entry name" value="Immunoglobulin lambda variable 7-43"/>
    <property type="match status" value="1"/>
</dbReference>
<dbReference type="Gene3D" id="2.60.40.10">
    <property type="entry name" value="Immunoglobulins"/>
    <property type="match status" value="1"/>
</dbReference>
<reference evidence="15 16" key="1">
    <citation type="journal article" date="2011" name="Proc. Natl. Acad. Sci. U.S.A.">
        <title>Genetic diversity and population structure of the endangered marsupial Sarcophilus harrisii (Tasmanian devil).</title>
        <authorList>
            <person name="Miller W."/>
            <person name="Hayes V.M."/>
            <person name="Ratan A."/>
            <person name="Petersen D.C."/>
            <person name="Wittekindt N.E."/>
            <person name="Miller J."/>
            <person name="Walenz B."/>
            <person name="Knight J."/>
            <person name="Qi J."/>
            <person name="Zhao F."/>
            <person name="Wang Q."/>
            <person name="Bedoya-Reina O.C."/>
            <person name="Katiyar N."/>
            <person name="Tomsho L.P."/>
            <person name="Kasson L.M."/>
            <person name="Hardie R.A."/>
            <person name="Woodbridge P."/>
            <person name="Tindall E.A."/>
            <person name="Bertelsen M.F."/>
            <person name="Dixon D."/>
            <person name="Pyecroft S."/>
            <person name="Helgen K.M."/>
            <person name="Lesk A.M."/>
            <person name="Pringle T.H."/>
            <person name="Patterson N."/>
            <person name="Zhang Y."/>
            <person name="Kreiss A."/>
            <person name="Woods G.M."/>
            <person name="Jones M.E."/>
            <person name="Schuster S.C."/>
        </authorList>
    </citation>
    <scope>NUCLEOTIDE SEQUENCE [LARGE SCALE GENOMIC DNA]</scope>
</reference>
<dbReference type="Ensembl" id="ENSSHAT00000033986.1">
    <property type="protein sequence ID" value="ENSSHAP00000023199.1"/>
    <property type="gene ID" value="ENSSHAG00000021465.1"/>
</dbReference>
<keyword evidence="16" id="KW-1185">Reference proteome</keyword>
<keyword evidence="10" id="KW-0393">Immunoglobulin domain</keyword>
<dbReference type="InterPro" id="IPR013783">
    <property type="entry name" value="Ig-like_fold"/>
</dbReference>
<keyword evidence="12" id="KW-1280">Immunoglobulin</keyword>
<organism evidence="15 16">
    <name type="scientific">Sarcophilus harrisii</name>
    <name type="common">Tasmanian devil</name>
    <name type="synonym">Sarcophilus laniarius</name>
    <dbReference type="NCBI Taxonomy" id="9305"/>
    <lineage>
        <taxon>Eukaryota</taxon>
        <taxon>Metazoa</taxon>
        <taxon>Chordata</taxon>
        <taxon>Craniata</taxon>
        <taxon>Vertebrata</taxon>
        <taxon>Euteleostomi</taxon>
        <taxon>Mammalia</taxon>
        <taxon>Metatheria</taxon>
        <taxon>Dasyuromorphia</taxon>
        <taxon>Dasyuridae</taxon>
        <taxon>Sarcophilus</taxon>
    </lineage>
</organism>
<dbReference type="PROSITE" id="PS50835">
    <property type="entry name" value="IG_LIKE"/>
    <property type="match status" value="1"/>
</dbReference>
<accession>A0A7N4NHC2</accession>
<keyword evidence="5 13" id="KW-0732">Signal</keyword>
<dbReference type="GO" id="GO:0019814">
    <property type="term" value="C:immunoglobulin complex"/>
    <property type="evidence" value="ECO:0007669"/>
    <property type="project" value="UniProtKB-KW"/>
</dbReference>
<evidence type="ECO:0000256" key="8">
    <source>
        <dbReference type="ARBA" id="ARBA00023136"/>
    </source>
</evidence>
<dbReference type="AlphaFoldDB" id="A0A7N4NHC2"/>
<evidence type="ECO:0000256" key="7">
    <source>
        <dbReference type="ARBA" id="ARBA00023130"/>
    </source>
</evidence>
<dbReference type="SUPFAM" id="SSF48726">
    <property type="entry name" value="Immunoglobulin"/>
    <property type="match status" value="1"/>
</dbReference>
<evidence type="ECO:0000256" key="12">
    <source>
        <dbReference type="ARBA" id="ARBA00043265"/>
    </source>
</evidence>
<evidence type="ECO:0000256" key="2">
    <source>
        <dbReference type="ARBA" id="ARBA00004613"/>
    </source>
</evidence>
<keyword evidence="8" id="KW-0472">Membrane</keyword>
<dbReference type="PANTHER" id="PTHR23267">
    <property type="entry name" value="IMMUNOGLOBULIN LIGHT CHAIN"/>
    <property type="match status" value="1"/>
</dbReference>
<dbReference type="GO" id="GO:0005886">
    <property type="term" value="C:plasma membrane"/>
    <property type="evidence" value="ECO:0007669"/>
    <property type="project" value="UniProtKB-SubCell"/>
</dbReference>
<feature type="domain" description="Ig-like" evidence="14">
    <location>
        <begin position="20"/>
        <end position="109"/>
    </location>
</feature>
<evidence type="ECO:0000256" key="6">
    <source>
        <dbReference type="ARBA" id="ARBA00022859"/>
    </source>
</evidence>
<evidence type="ECO:0000256" key="9">
    <source>
        <dbReference type="ARBA" id="ARBA00023157"/>
    </source>
</evidence>
<reference evidence="15" key="2">
    <citation type="submission" date="2025-08" db="UniProtKB">
        <authorList>
            <consortium name="Ensembl"/>
        </authorList>
    </citation>
    <scope>IDENTIFICATION</scope>
</reference>
<dbReference type="GeneTree" id="ENSGT00940000162204"/>
<keyword evidence="3" id="KW-1003">Cell membrane</keyword>
<sequence length="118" mass="12340">MGALSLICLSVLLVSGVSSQAVVTQEPSLTVIPGGTVTLTCSSSTGAVTSGHYPAWIQQKFGQSPRGLIYDTNNLIPGVPARFLGSIFGGKAALTIKGAQAEEEAHYHCVLCFYTHFP</sequence>